<sequence length="245" mass="27586">MKYDFNDGTNEAQLAFYPTDGGTYRGKSKDSSRFSINPVNADDSVPQGTNTKEKNSIVVRGAHTFKNVLGQENFSTQLGASAWYSTIENKRSGQDGDRQVYSVFSNTNYNQWNLQLLAGYQDIDNADTQYKDHLTLGGFDYSFNSATKGQIYSAELSYLFPQQFGPITSVRPYLNYSSYRKEQDGFKNSTRFIPGIAFNYQKLTVQAELLMGKHDPYLGDSEGLAAGGSNDKWNKKAFVIFAYYF</sequence>
<organism evidence="2 3">
    <name type="scientific">Acinetobacter baumannii UH5307</name>
    <dbReference type="NCBI Taxonomy" id="1398973"/>
    <lineage>
        <taxon>Bacteria</taxon>
        <taxon>Pseudomonadati</taxon>
        <taxon>Pseudomonadota</taxon>
        <taxon>Gammaproteobacteria</taxon>
        <taxon>Moraxellales</taxon>
        <taxon>Moraxellaceae</taxon>
        <taxon>Acinetobacter</taxon>
        <taxon>Acinetobacter calcoaceticus/baumannii complex</taxon>
    </lineage>
</organism>
<feature type="region of interest" description="Disordered" evidence="1">
    <location>
        <begin position="18"/>
        <end position="52"/>
    </location>
</feature>
<name>A0ABC9V6P5_ACIBA</name>
<dbReference type="InterPro" id="IPR036709">
    <property type="entry name" value="Autotransporte_beta_dom_sf"/>
</dbReference>
<evidence type="ECO:0000313" key="2">
    <source>
        <dbReference type="EMBL" id="ETQ88176.1"/>
    </source>
</evidence>
<dbReference type="SUPFAM" id="SSF103515">
    <property type="entry name" value="Autotransporter"/>
    <property type="match status" value="1"/>
</dbReference>
<evidence type="ECO:0000313" key="3">
    <source>
        <dbReference type="Proteomes" id="UP000018906"/>
    </source>
</evidence>
<protein>
    <submittedName>
        <fullName evidence="2">Uncharacterized protein</fullName>
    </submittedName>
</protein>
<proteinExistence type="predicted"/>
<evidence type="ECO:0000256" key="1">
    <source>
        <dbReference type="SAM" id="MobiDB-lite"/>
    </source>
</evidence>
<comment type="caution">
    <text evidence="2">The sequence shown here is derived from an EMBL/GenBank/DDBJ whole genome shotgun (WGS) entry which is preliminary data.</text>
</comment>
<gene>
    <name evidence="2" type="ORF">P669_3955</name>
</gene>
<dbReference type="EMBL" id="AYFO01000040">
    <property type="protein sequence ID" value="ETQ88176.1"/>
    <property type="molecule type" value="Genomic_DNA"/>
</dbReference>
<dbReference type="AlphaFoldDB" id="A0ABC9V6P5"/>
<dbReference type="Proteomes" id="UP000018906">
    <property type="component" value="Unassembled WGS sequence"/>
</dbReference>
<accession>A0ABC9V6P5</accession>
<dbReference type="Gene3D" id="2.40.128.130">
    <property type="entry name" value="Autotransporter beta-domain"/>
    <property type="match status" value="1"/>
</dbReference>
<reference evidence="2 3" key="1">
    <citation type="journal article" date="2014" name="MBio">
        <title>New insights into dissemination and variation of the health care-associated pathogen Acinetobacter baumannii from genomic analysis.</title>
        <authorList>
            <person name="Wright M.S."/>
            <person name="Haft D.H."/>
            <person name="Harkins D.M."/>
            <person name="Perez F."/>
            <person name="Hujer K.M."/>
            <person name="Bajaksouzian S."/>
            <person name="Benard M.F."/>
            <person name="Jacobs M.R."/>
            <person name="Bonomo R.A."/>
            <person name="Adams M.D."/>
        </authorList>
    </citation>
    <scope>NUCLEOTIDE SEQUENCE [LARGE SCALE GENOMIC DNA]</scope>
    <source>
        <strain evidence="2 3">UH5307</strain>
    </source>
</reference>